<gene>
    <name evidence="1" type="ORF">ETAA8_53280</name>
</gene>
<dbReference type="AlphaFoldDB" id="A0A517YJ09"/>
<accession>A0A517YJ09</accession>
<dbReference type="RefSeq" id="WP_145095308.1">
    <property type="nucleotide sequence ID" value="NZ_CP036274.1"/>
</dbReference>
<evidence type="ECO:0000313" key="2">
    <source>
        <dbReference type="Proteomes" id="UP000315017"/>
    </source>
</evidence>
<reference evidence="1 2" key="1">
    <citation type="submission" date="2019-02" db="EMBL/GenBank/DDBJ databases">
        <title>Deep-cultivation of Planctomycetes and their phenomic and genomic characterization uncovers novel biology.</title>
        <authorList>
            <person name="Wiegand S."/>
            <person name="Jogler M."/>
            <person name="Boedeker C."/>
            <person name="Pinto D."/>
            <person name="Vollmers J."/>
            <person name="Rivas-Marin E."/>
            <person name="Kohn T."/>
            <person name="Peeters S.H."/>
            <person name="Heuer A."/>
            <person name="Rast P."/>
            <person name="Oberbeckmann S."/>
            <person name="Bunk B."/>
            <person name="Jeske O."/>
            <person name="Meyerdierks A."/>
            <person name="Storesund J.E."/>
            <person name="Kallscheuer N."/>
            <person name="Luecker S."/>
            <person name="Lage O.M."/>
            <person name="Pohl T."/>
            <person name="Merkel B.J."/>
            <person name="Hornburger P."/>
            <person name="Mueller R.-W."/>
            <person name="Bruemmer F."/>
            <person name="Labrenz M."/>
            <person name="Spormann A.M."/>
            <person name="Op den Camp H."/>
            <person name="Overmann J."/>
            <person name="Amann R."/>
            <person name="Jetten M.S.M."/>
            <person name="Mascher T."/>
            <person name="Medema M.H."/>
            <person name="Devos D.P."/>
            <person name="Kaster A.-K."/>
            <person name="Ovreas L."/>
            <person name="Rohde M."/>
            <person name="Galperin M.Y."/>
            <person name="Jogler C."/>
        </authorList>
    </citation>
    <scope>NUCLEOTIDE SEQUENCE [LARGE SCALE GENOMIC DNA]</scope>
    <source>
        <strain evidence="1 2">ETA_A8</strain>
    </source>
</reference>
<protein>
    <submittedName>
        <fullName evidence="1">Uncharacterized protein</fullName>
    </submittedName>
</protein>
<dbReference type="Proteomes" id="UP000315017">
    <property type="component" value="Chromosome"/>
</dbReference>
<dbReference type="OrthoDB" id="1261251at2"/>
<sequence length="182" mass="19943">MIIWGQYEREKPEDSGRFTCPRCGPHQTFTLVRTRNYSHIYFIPIGSRVIGERVECDSCRTAFSVAVLGGDTLAVPSAFEAGLDHSTSLSGTYGNVVELLPAAVEEIKARHAKSGFSHDVVVRVDPVRSSARLVTVTFDEAVADGQDWIGQSCGIPIIVDRRVAPELQGSKIAYQDGQFVRT</sequence>
<keyword evidence="2" id="KW-1185">Reference proteome</keyword>
<proteinExistence type="predicted"/>
<organism evidence="1 2">
    <name type="scientific">Anatilimnocola aggregata</name>
    <dbReference type="NCBI Taxonomy" id="2528021"/>
    <lineage>
        <taxon>Bacteria</taxon>
        <taxon>Pseudomonadati</taxon>
        <taxon>Planctomycetota</taxon>
        <taxon>Planctomycetia</taxon>
        <taxon>Pirellulales</taxon>
        <taxon>Pirellulaceae</taxon>
        <taxon>Anatilimnocola</taxon>
    </lineage>
</organism>
<evidence type="ECO:0000313" key="1">
    <source>
        <dbReference type="EMBL" id="QDU30209.1"/>
    </source>
</evidence>
<name>A0A517YJ09_9BACT</name>
<dbReference type="EMBL" id="CP036274">
    <property type="protein sequence ID" value="QDU30209.1"/>
    <property type="molecule type" value="Genomic_DNA"/>
</dbReference>
<dbReference type="KEGG" id="aagg:ETAA8_53280"/>